<feature type="compositionally biased region" description="Pro residues" evidence="2">
    <location>
        <begin position="1"/>
        <end position="10"/>
    </location>
</feature>
<dbReference type="InParanoid" id="A0A0D2WIV7"/>
<feature type="coiled-coil region" evidence="1">
    <location>
        <begin position="341"/>
        <end position="389"/>
    </location>
</feature>
<gene>
    <name evidence="3" type="ORF">CAOG_000625</name>
</gene>
<feature type="region of interest" description="Disordered" evidence="2">
    <location>
        <begin position="1"/>
        <end position="91"/>
    </location>
</feature>
<accession>A0A0D2WIV7</accession>
<reference evidence="4" key="1">
    <citation type="submission" date="2011-02" db="EMBL/GenBank/DDBJ databases">
        <title>The Genome Sequence of Capsaspora owczarzaki ATCC 30864.</title>
        <authorList>
            <person name="Russ C."/>
            <person name="Cuomo C."/>
            <person name="Burger G."/>
            <person name="Gray M.W."/>
            <person name="Holland P.W.H."/>
            <person name="King N."/>
            <person name="Lang F.B.F."/>
            <person name="Roger A.J."/>
            <person name="Ruiz-Trillo I."/>
            <person name="Young S.K."/>
            <person name="Zeng Q."/>
            <person name="Gargeya S."/>
            <person name="Alvarado L."/>
            <person name="Berlin A."/>
            <person name="Chapman S.B."/>
            <person name="Chen Z."/>
            <person name="Freedman E."/>
            <person name="Gellesch M."/>
            <person name="Goldberg J."/>
            <person name="Griggs A."/>
            <person name="Gujja S."/>
            <person name="Heilman E."/>
            <person name="Heiman D."/>
            <person name="Howarth C."/>
            <person name="Mehta T."/>
            <person name="Neiman D."/>
            <person name="Pearson M."/>
            <person name="Roberts A."/>
            <person name="Saif S."/>
            <person name="Shea T."/>
            <person name="Shenoy N."/>
            <person name="Sisk P."/>
            <person name="Stolte C."/>
            <person name="Sykes S."/>
            <person name="White J."/>
            <person name="Yandava C."/>
            <person name="Haas B."/>
            <person name="Nusbaum C."/>
            <person name="Birren B."/>
        </authorList>
    </citation>
    <scope>NUCLEOTIDE SEQUENCE</scope>
    <source>
        <strain evidence="4">ATCC 30864</strain>
    </source>
</reference>
<keyword evidence="4" id="KW-1185">Reference proteome</keyword>
<feature type="region of interest" description="Disordered" evidence="2">
    <location>
        <begin position="156"/>
        <end position="243"/>
    </location>
</feature>
<name>A0A0D2WIV7_CAPO3</name>
<evidence type="ECO:0000256" key="1">
    <source>
        <dbReference type="SAM" id="Coils"/>
    </source>
</evidence>
<dbReference type="PhylomeDB" id="A0A0D2WIV7"/>
<evidence type="ECO:0000313" key="3">
    <source>
        <dbReference type="EMBL" id="KJE89073.1"/>
    </source>
</evidence>
<evidence type="ECO:0000256" key="2">
    <source>
        <dbReference type="SAM" id="MobiDB-lite"/>
    </source>
</evidence>
<keyword evidence="1" id="KW-0175">Coiled coil</keyword>
<organism evidence="3 4">
    <name type="scientific">Capsaspora owczarzaki (strain ATCC 30864)</name>
    <dbReference type="NCBI Taxonomy" id="595528"/>
    <lineage>
        <taxon>Eukaryota</taxon>
        <taxon>Filasterea</taxon>
        <taxon>Capsaspora</taxon>
    </lineage>
</organism>
<dbReference type="EMBL" id="KE346360">
    <property type="protein sequence ID" value="KJE89073.1"/>
    <property type="molecule type" value="Genomic_DNA"/>
</dbReference>
<sequence length="553" mass="61207">MPLYQPPMPASPYAGNTPAMASRQTPRAAEAGWQTQPQGQRRREDPLTHTNRAAPPRSASRPGQAPAQAPATQKDRRDVRNPSAAGKMSPEIGASGLRRLLQSRENDLVQAGDLLDTYLGIILGDARSIAGANAHHRHAGKVQFTAQDDARVHDLLSSSRQSTRSDPVATPHPSTARAARTASTTSTAQLDNPPTPAPVFANQAHASETPQPPKPRTDFHTPRIPLNSSVTRPGTHPDPANARGEAVLFTPHSAKRQQHPVGPTDDLHESFGASFNTFDTAHQHPFLDQENQENERSFNRGHAQLLQRIHALEDMQAEVITNASHDRQQAEQLLREQHHSATQAHAQLEQAYDEMEHLRRQLAQLHQERDDAQSKVFQLEDLLAREKAEQLENIRLSKIALDLQQRNAQLRAALVERFAAPLPPGFNVTSLISIEDLEQIIDRNIVDEIHNRRRTRDGAAECIRDLRSLLQVCSSITKGQAPAAGLLLALNDPESTRMRHEQVQAVPSEDEPLDRLLNALQVSRVELNTIRRHVADEYARSLSQDTAPSCTLQ</sequence>
<dbReference type="Proteomes" id="UP000008743">
    <property type="component" value="Unassembled WGS sequence"/>
</dbReference>
<feature type="compositionally biased region" description="Low complexity" evidence="2">
    <location>
        <begin position="169"/>
        <end position="188"/>
    </location>
</feature>
<protein>
    <submittedName>
        <fullName evidence="3">Uncharacterized protein</fullName>
    </submittedName>
</protein>
<dbReference type="RefSeq" id="XP_004365496.2">
    <property type="nucleotide sequence ID" value="XM_004365439.2"/>
</dbReference>
<evidence type="ECO:0000313" key="4">
    <source>
        <dbReference type="Proteomes" id="UP000008743"/>
    </source>
</evidence>
<feature type="compositionally biased region" description="Polar residues" evidence="2">
    <location>
        <begin position="156"/>
        <end position="165"/>
    </location>
</feature>
<proteinExistence type="predicted"/>
<dbReference type="AlphaFoldDB" id="A0A0D2WIV7"/>